<accession>A0A8S1XNA0</accession>
<dbReference type="AlphaFoldDB" id="A0A8S1XNA0"/>
<gene>
    <name evidence="1" type="ORF">PPENT_87.1.T1320101</name>
</gene>
<organism evidence="1 2">
    <name type="scientific">Paramecium pentaurelia</name>
    <dbReference type="NCBI Taxonomy" id="43138"/>
    <lineage>
        <taxon>Eukaryota</taxon>
        <taxon>Sar</taxon>
        <taxon>Alveolata</taxon>
        <taxon>Ciliophora</taxon>
        <taxon>Intramacronucleata</taxon>
        <taxon>Oligohymenophorea</taxon>
        <taxon>Peniculida</taxon>
        <taxon>Parameciidae</taxon>
        <taxon>Paramecium</taxon>
    </lineage>
</organism>
<reference evidence="1" key="1">
    <citation type="submission" date="2021-01" db="EMBL/GenBank/DDBJ databases">
        <authorList>
            <consortium name="Genoscope - CEA"/>
            <person name="William W."/>
        </authorList>
    </citation>
    <scope>NUCLEOTIDE SEQUENCE</scope>
</reference>
<comment type="caution">
    <text evidence="1">The sequence shown here is derived from an EMBL/GenBank/DDBJ whole genome shotgun (WGS) entry which is preliminary data.</text>
</comment>
<evidence type="ECO:0000313" key="1">
    <source>
        <dbReference type="EMBL" id="CAD8202896.1"/>
    </source>
</evidence>
<dbReference type="EMBL" id="CAJJDO010000132">
    <property type="protein sequence ID" value="CAD8202896.1"/>
    <property type="molecule type" value="Genomic_DNA"/>
</dbReference>
<dbReference type="Proteomes" id="UP000689195">
    <property type="component" value="Unassembled WGS sequence"/>
</dbReference>
<proteinExistence type="predicted"/>
<protein>
    <submittedName>
        <fullName evidence="1">Uncharacterized protein</fullName>
    </submittedName>
</protein>
<keyword evidence="2" id="KW-1185">Reference proteome</keyword>
<sequence>MYSNNQNYRQIIIERFNKSIYLYSKQYEIILQIKQLKMQNQTRLISVNLTKVKVENQKSRFCYLTLFIKQYYFNSVYYLRDLKKTFLNKKSQSSAFFKEHINQKHYLITSRIQNQKKNICKRNSLIFNQIQVRDVKFYCFNQHFRIIIYYQNESLIYYIENDYFRQIFNIIVINLIRVPFQNKLISKLSTLGILQEKLQKKLCYDFNCFLRRLWQQSMQINLSLQFWIIIINYHYKRMNFSWIQQYIKTFKVVKQGFEECFFD</sequence>
<evidence type="ECO:0000313" key="2">
    <source>
        <dbReference type="Proteomes" id="UP000689195"/>
    </source>
</evidence>
<name>A0A8S1XNA0_9CILI</name>